<dbReference type="InterPro" id="IPR032812">
    <property type="entry name" value="SbsA_Ig"/>
</dbReference>
<accession>A0A4R9LXE7</accession>
<dbReference type="AlphaFoldDB" id="A0A4R9LXE7"/>
<sequence>MKSIVNKNYSHFLSLLLWKAFWVLFIFSCKNTNSDASKMLTFLGNNDSPKIISGVPGMGDKNLPRNQKVVILFDRPMNISSCIQSFSISPAIQGFYEFNDYSITFSPSTLLSYGTYSYTLTKNCESKEGRDLKDVFTASFTVGEATTAGTTPEVSSMSVYAGTSAECNASTAIFKNFLGQTVSDACMGNSARNKISIQFNKPMDKAATVAAIAFAPTMSANYLWVSDTNLLIEPDFPFGNQTRITTTISTGAQDYQGVRMLIPVSANFQVGTPNLVPAVTSLLLSVGTLADCLAGTATQQDLLTTSVTTGCLGNSASNPITYNFSRPMNPIQTQASISISPSLTGSYVWSNNNQTLVFTPDAKLTYGIRYTITIGQSASSSDFIPVSSSSIYSFTAGGPVTSAPSVQAFGVESQGCSNSFPGTGSVTGGNWSIGSCYWDSTLPVLTPSSYTFRAGDTGNGALGSSTDCADVNTDNFRIIFSNYMEPNSTVNATRLRRLSPPSTVVQLASWSWSDCQAVTPFGCRALTVIFSEMEASCNGSQFGSLGDFNLLRSDNAPAGFPYYLISVDTSARDVNNLPLSSTFNFSMEAK</sequence>
<feature type="domain" description="SbsA Ig-like" evidence="3">
    <location>
        <begin position="46"/>
        <end position="141"/>
    </location>
</feature>
<comment type="caution">
    <text evidence="4">The sequence shown here is derived from an EMBL/GenBank/DDBJ whole genome shotgun (WGS) entry which is preliminary data.</text>
</comment>
<dbReference type="Proteomes" id="UP000298058">
    <property type="component" value="Unassembled WGS sequence"/>
</dbReference>
<organism evidence="4 5">
    <name type="scientific">Leptospira idonii</name>
    <dbReference type="NCBI Taxonomy" id="1193500"/>
    <lineage>
        <taxon>Bacteria</taxon>
        <taxon>Pseudomonadati</taxon>
        <taxon>Spirochaetota</taxon>
        <taxon>Spirochaetia</taxon>
        <taxon>Leptospirales</taxon>
        <taxon>Leptospiraceae</taxon>
        <taxon>Leptospira</taxon>
    </lineage>
</organism>
<keyword evidence="1" id="KW-0732">Signal</keyword>
<dbReference type="RefSeq" id="WP_135762130.1">
    <property type="nucleotide sequence ID" value="NZ_RQHW01000080.1"/>
</dbReference>
<dbReference type="EMBL" id="RQHW01000080">
    <property type="protein sequence ID" value="TGN16951.1"/>
    <property type="molecule type" value="Genomic_DNA"/>
</dbReference>
<dbReference type="OrthoDB" id="343030at2"/>
<evidence type="ECO:0000259" key="3">
    <source>
        <dbReference type="Pfam" id="PF13205"/>
    </source>
</evidence>
<keyword evidence="5" id="KW-1185">Reference proteome</keyword>
<dbReference type="Gene3D" id="2.60.40.3710">
    <property type="match status" value="2"/>
</dbReference>
<evidence type="ECO:0000313" key="4">
    <source>
        <dbReference type="EMBL" id="TGN16951.1"/>
    </source>
</evidence>
<proteinExistence type="predicted"/>
<feature type="domain" description="SbsA Ig-like" evidence="3">
    <location>
        <begin position="308"/>
        <end position="395"/>
    </location>
</feature>
<keyword evidence="2" id="KW-0472">Membrane</keyword>
<feature type="transmembrane region" description="Helical" evidence="2">
    <location>
        <begin position="12"/>
        <end position="28"/>
    </location>
</feature>
<name>A0A4R9LXE7_9LEPT</name>
<reference evidence="4" key="1">
    <citation type="journal article" date="2019" name="PLoS Negl. Trop. Dis.">
        <title>Revisiting the worldwide diversity of Leptospira species in the environment.</title>
        <authorList>
            <person name="Vincent A.T."/>
            <person name="Schiettekatte O."/>
            <person name="Bourhy P."/>
            <person name="Veyrier F.J."/>
            <person name="Picardeau M."/>
        </authorList>
    </citation>
    <scope>NUCLEOTIDE SEQUENCE [LARGE SCALE GENOMIC DNA]</scope>
    <source>
        <strain evidence="4">201300427</strain>
    </source>
</reference>
<evidence type="ECO:0000256" key="1">
    <source>
        <dbReference type="ARBA" id="ARBA00022729"/>
    </source>
</evidence>
<evidence type="ECO:0000256" key="2">
    <source>
        <dbReference type="SAM" id="Phobius"/>
    </source>
</evidence>
<feature type="domain" description="SbsA Ig-like" evidence="3">
    <location>
        <begin position="189"/>
        <end position="268"/>
    </location>
</feature>
<keyword evidence="2" id="KW-0812">Transmembrane</keyword>
<evidence type="ECO:0000313" key="5">
    <source>
        <dbReference type="Proteomes" id="UP000298058"/>
    </source>
</evidence>
<keyword evidence="2" id="KW-1133">Transmembrane helix</keyword>
<dbReference type="Pfam" id="PF13205">
    <property type="entry name" value="Big_5"/>
    <property type="match status" value="3"/>
</dbReference>
<gene>
    <name evidence="4" type="ORF">EHS15_18745</name>
</gene>
<protein>
    <recommendedName>
        <fullName evidence="3">SbsA Ig-like domain-containing protein</fullName>
    </recommendedName>
</protein>